<feature type="transmembrane region" description="Helical" evidence="1">
    <location>
        <begin position="79"/>
        <end position="100"/>
    </location>
</feature>
<dbReference type="InterPro" id="IPR012551">
    <property type="entry name" value="DUF1707_SHOCT-like"/>
</dbReference>
<keyword evidence="1" id="KW-1133">Transmembrane helix</keyword>
<evidence type="ECO:0000313" key="3">
    <source>
        <dbReference type="EMBL" id="GAA4700620.1"/>
    </source>
</evidence>
<dbReference type="Proteomes" id="UP001500325">
    <property type="component" value="Unassembled WGS sequence"/>
</dbReference>
<evidence type="ECO:0000259" key="2">
    <source>
        <dbReference type="Pfam" id="PF08044"/>
    </source>
</evidence>
<comment type="caution">
    <text evidence="3">The sequence shown here is derived from an EMBL/GenBank/DDBJ whole genome shotgun (WGS) entry which is preliminary data.</text>
</comment>
<keyword evidence="4" id="KW-1185">Reference proteome</keyword>
<keyword evidence="1" id="KW-0472">Membrane</keyword>
<proteinExistence type="predicted"/>
<dbReference type="Pfam" id="PF08044">
    <property type="entry name" value="DUF1707"/>
    <property type="match status" value="1"/>
</dbReference>
<organism evidence="3 4">
    <name type="scientific">Pseudonocardia yuanmonensis</name>
    <dbReference type="NCBI Taxonomy" id="1095914"/>
    <lineage>
        <taxon>Bacteria</taxon>
        <taxon>Bacillati</taxon>
        <taxon>Actinomycetota</taxon>
        <taxon>Actinomycetes</taxon>
        <taxon>Pseudonocardiales</taxon>
        <taxon>Pseudonocardiaceae</taxon>
        <taxon>Pseudonocardia</taxon>
    </lineage>
</organism>
<sequence length="276" mass="28144">MSSLRTRARDGDRNALCNALDAAYAEGQMDGAEHRERTATALRATTLGELKALVADLQLERPIALLPPDRPQRPKGARWAGVLVALALLGIGFGVGHAAGRSSAPSAAASAAPVGAGGAGGGVAPVVVTPAGLHTPEGFGRLVDDLRARLGATTVADATIYPEYAVLTVPVDGSPGRAQSYTYRGGLDGPGPAGTRDADLPLVDLATIDARTALGLVAGAPQSLKVADPTSRYMIVDDEGDGPRIAVYASNDFGETGYLEARPDGSIVAVHPHEAD</sequence>
<keyword evidence="1" id="KW-0812">Transmembrane</keyword>
<protein>
    <submittedName>
        <fullName evidence="3">DUF1707 domain-containing protein</fullName>
    </submittedName>
</protein>
<dbReference type="PANTHER" id="PTHR40763:SF4">
    <property type="entry name" value="DUF1707 DOMAIN-CONTAINING PROTEIN"/>
    <property type="match status" value="1"/>
</dbReference>
<gene>
    <name evidence="3" type="ORF">GCM10023215_44270</name>
</gene>
<reference evidence="4" key="1">
    <citation type="journal article" date="2019" name="Int. J. Syst. Evol. Microbiol.">
        <title>The Global Catalogue of Microorganisms (GCM) 10K type strain sequencing project: providing services to taxonomists for standard genome sequencing and annotation.</title>
        <authorList>
            <consortium name="The Broad Institute Genomics Platform"/>
            <consortium name="The Broad Institute Genome Sequencing Center for Infectious Disease"/>
            <person name="Wu L."/>
            <person name="Ma J."/>
        </authorList>
    </citation>
    <scope>NUCLEOTIDE SEQUENCE [LARGE SCALE GENOMIC DNA]</scope>
    <source>
        <strain evidence="4">JCM 18055</strain>
    </source>
</reference>
<evidence type="ECO:0000256" key="1">
    <source>
        <dbReference type="SAM" id="Phobius"/>
    </source>
</evidence>
<evidence type="ECO:0000313" key="4">
    <source>
        <dbReference type="Proteomes" id="UP001500325"/>
    </source>
</evidence>
<feature type="domain" description="DUF1707" evidence="2">
    <location>
        <begin position="6"/>
        <end position="58"/>
    </location>
</feature>
<accession>A0ABP8X4H3</accession>
<name>A0ABP8X4H3_9PSEU</name>
<dbReference type="RefSeq" id="WP_345382640.1">
    <property type="nucleotide sequence ID" value="NZ_BAABIC010000015.1"/>
</dbReference>
<dbReference type="PANTHER" id="PTHR40763">
    <property type="entry name" value="MEMBRANE PROTEIN-RELATED"/>
    <property type="match status" value="1"/>
</dbReference>
<dbReference type="EMBL" id="BAABIC010000015">
    <property type="protein sequence ID" value="GAA4700620.1"/>
    <property type="molecule type" value="Genomic_DNA"/>
</dbReference>